<organism evidence="8 9">
    <name type="scientific">Methylobacter tundripaludum</name>
    <dbReference type="NCBI Taxonomy" id="173365"/>
    <lineage>
        <taxon>Bacteria</taxon>
        <taxon>Pseudomonadati</taxon>
        <taxon>Pseudomonadota</taxon>
        <taxon>Gammaproteobacteria</taxon>
        <taxon>Methylococcales</taxon>
        <taxon>Methylococcaceae</taxon>
        <taxon>Methylobacter</taxon>
    </lineage>
</organism>
<sequence length="602" mass="67732">MSALKKADHFNTSLAEEMDSSFQLHSPFVTRRIQLNHASSLPQIGSSVYQCFFEHSSDAMLIADADCKILHVNPAFVAITGYTLEESIGQTPHLLCSGVHSESFYDQLWESLNQKGYWRGELVNKHKNGDAFSIWQRINVIEDNNRQVLYYISAFSDISIIKNTERKLWQMAHLDSLSGLANRALFEQRLLQELFAAKRSGQFGAVIFLDLDDFKKINDCLGHRCGDLLLQEVAKRLQLNLRTEDTVARLGGDEFVILLSGLTHKLDDAEKTAGNVAQKVLNALLEVYLIEDQELQISASLGITLFSTAFDESTEKLLRQADVAMYAAKTEGKSTYCFYHPDMLEQANKRLSIENELRFALQNDQIVLFYQPQYDAARQLLGFEALVRWQHPEKGMISPADFLPVAEETGIIIELGERLLYMACRQLAAWHSQGFKVPHLAINISPVQFTHCNFVDSVNSAMELTGVNPAAIMLEITENLIIKNITEVIEKMRLLKQRGIRFSIDDFGTGYSSLAYLRRMPIDQLKIDRSFVQDITHNENDAAIVNTIIAMAGSLNLDIIAEGVETPEQVAYLADCGCNAFQGYWFSRPLPGAEVLSILDKG</sequence>
<accession>A0A2S6GTX6</accession>
<gene>
    <name evidence="8" type="ORF">B0F88_111106</name>
</gene>
<dbReference type="Pfam" id="PF08447">
    <property type="entry name" value="PAS_3"/>
    <property type="match status" value="1"/>
</dbReference>
<evidence type="ECO:0000259" key="5">
    <source>
        <dbReference type="PROSITE" id="PS50112"/>
    </source>
</evidence>
<evidence type="ECO:0000259" key="7">
    <source>
        <dbReference type="PROSITE" id="PS50887"/>
    </source>
</evidence>
<dbReference type="InterPro" id="IPR013655">
    <property type="entry name" value="PAS_fold_3"/>
</dbReference>
<dbReference type="FunFam" id="3.20.20.450:FF:000001">
    <property type="entry name" value="Cyclic di-GMP phosphodiesterase yahA"/>
    <property type="match status" value="1"/>
</dbReference>
<dbReference type="EMBL" id="PTIY01000011">
    <property type="protein sequence ID" value="PPK68698.1"/>
    <property type="molecule type" value="Genomic_DNA"/>
</dbReference>
<reference evidence="8 9" key="1">
    <citation type="submission" date="2018-02" db="EMBL/GenBank/DDBJ databases">
        <title>Subsurface microbial communities from deep shales in Ohio and West Virginia, USA.</title>
        <authorList>
            <person name="Wrighton K."/>
        </authorList>
    </citation>
    <scope>NUCLEOTIDE SEQUENCE [LARGE SCALE GENOMIC DNA]</scope>
    <source>
        <strain evidence="8 9">OWC-G53F</strain>
    </source>
</reference>
<dbReference type="SMART" id="SM00052">
    <property type="entry name" value="EAL"/>
    <property type="match status" value="1"/>
</dbReference>
<keyword evidence="9" id="KW-1185">Reference proteome</keyword>
<evidence type="ECO:0000313" key="9">
    <source>
        <dbReference type="Proteomes" id="UP000238071"/>
    </source>
</evidence>
<dbReference type="FunFam" id="3.30.70.270:FF:000001">
    <property type="entry name" value="Diguanylate cyclase domain protein"/>
    <property type="match status" value="1"/>
</dbReference>
<dbReference type="InterPro" id="IPR035919">
    <property type="entry name" value="EAL_sf"/>
</dbReference>
<dbReference type="PROSITE" id="PS50883">
    <property type="entry name" value="EAL"/>
    <property type="match status" value="1"/>
</dbReference>
<dbReference type="InterPro" id="IPR001633">
    <property type="entry name" value="EAL_dom"/>
</dbReference>
<dbReference type="CDD" id="cd01949">
    <property type="entry name" value="GGDEF"/>
    <property type="match status" value="1"/>
</dbReference>
<dbReference type="Gene3D" id="3.30.450.20">
    <property type="entry name" value="PAS domain"/>
    <property type="match status" value="1"/>
</dbReference>
<evidence type="ECO:0000256" key="2">
    <source>
        <dbReference type="ARBA" id="ARBA00012282"/>
    </source>
</evidence>
<comment type="caution">
    <text evidence="8">The sequence shown here is derived from an EMBL/GenBank/DDBJ whole genome shotgun (WGS) entry which is preliminary data.</text>
</comment>
<keyword evidence="3" id="KW-0973">c-di-GMP</keyword>
<evidence type="ECO:0000313" key="8">
    <source>
        <dbReference type="EMBL" id="PPK68698.1"/>
    </source>
</evidence>
<dbReference type="InterPro" id="IPR000160">
    <property type="entry name" value="GGDEF_dom"/>
</dbReference>
<evidence type="ECO:0000256" key="1">
    <source>
        <dbReference type="ARBA" id="ARBA00001946"/>
    </source>
</evidence>
<dbReference type="InterPro" id="IPR035965">
    <property type="entry name" value="PAS-like_dom_sf"/>
</dbReference>
<dbReference type="InterPro" id="IPR043128">
    <property type="entry name" value="Rev_trsase/Diguanyl_cyclase"/>
</dbReference>
<dbReference type="SUPFAM" id="SSF55073">
    <property type="entry name" value="Nucleotide cyclase"/>
    <property type="match status" value="1"/>
</dbReference>
<feature type="domain" description="PAS" evidence="5">
    <location>
        <begin position="45"/>
        <end position="91"/>
    </location>
</feature>
<evidence type="ECO:0000256" key="3">
    <source>
        <dbReference type="ARBA" id="ARBA00022636"/>
    </source>
</evidence>
<dbReference type="InterPro" id="IPR052155">
    <property type="entry name" value="Biofilm_reg_signaling"/>
</dbReference>
<dbReference type="Pfam" id="PF00563">
    <property type="entry name" value="EAL"/>
    <property type="match status" value="1"/>
</dbReference>
<evidence type="ECO:0000259" key="6">
    <source>
        <dbReference type="PROSITE" id="PS50883"/>
    </source>
</evidence>
<dbReference type="SMART" id="SM00267">
    <property type="entry name" value="GGDEF"/>
    <property type="match status" value="1"/>
</dbReference>
<dbReference type="CDD" id="cd01948">
    <property type="entry name" value="EAL"/>
    <property type="match status" value="1"/>
</dbReference>
<comment type="catalytic activity">
    <reaction evidence="4">
        <text>3',3'-c-di-GMP + H2O = 5'-phosphoguanylyl(3'-&gt;5')guanosine + H(+)</text>
        <dbReference type="Rhea" id="RHEA:24902"/>
        <dbReference type="ChEBI" id="CHEBI:15377"/>
        <dbReference type="ChEBI" id="CHEBI:15378"/>
        <dbReference type="ChEBI" id="CHEBI:58754"/>
        <dbReference type="ChEBI" id="CHEBI:58805"/>
        <dbReference type="EC" id="3.1.4.52"/>
    </reaction>
    <physiologicalReaction direction="left-to-right" evidence="4">
        <dbReference type="Rhea" id="RHEA:24903"/>
    </physiologicalReaction>
</comment>
<dbReference type="InterPro" id="IPR000014">
    <property type="entry name" value="PAS"/>
</dbReference>
<dbReference type="PANTHER" id="PTHR44757">
    <property type="entry name" value="DIGUANYLATE CYCLASE DGCP"/>
    <property type="match status" value="1"/>
</dbReference>
<dbReference type="NCBIfam" id="TIGR00229">
    <property type="entry name" value="sensory_box"/>
    <property type="match status" value="1"/>
</dbReference>
<dbReference type="Gene3D" id="3.20.20.450">
    <property type="entry name" value="EAL domain"/>
    <property type="match status" value="1"/>
</dbReference>
<dbReference type="SMART" id="SM00091">
    <property type="entry name" value="PAS"/>
    <property type="match status" value="1"/>
</dbReference>
<proteinExistence type="predicted"/>
<dbReference type="SUPFAM" id="SSF55785">
    <property type="entry name" value="PYP-like sensor domain (PAS domain)"/>
    <property type="match status" value="1"/>
</dbReference>
<dbReference type="Pfam" id="PF00990">
    <property type="entry name" value="GGDEF"/>
    <property type="match status" value="1"/>
</dbReference>
<dbReference type="GO" id="GO:0071732">
    <property type="term" value="P:cellular response to nitric oxide"/>
    <property type="evidence" value="ECO:0007669"/>
    <property type="project" value="UniProtKB-ARBA"/>
</dbReference>
<dbReference type="PROSITE" id="PS50887">
    <property type="entry name" value="GGDEF"/>
    <property type="match status" value="1"/>
</dbReference>
<feature type="domain" description="GGDEF" evidence="7">
    <location>
        <begin position="202"/>
        <end position="341"/>
    </location>
</feature>
<dbReference type="PROSITE" id="PS50112">
    <property type="entry name" value="PAS"/>
    <property type="match status" value="1"/>
</dbReference>
<protein>
    <recommendedName>
        <fullName evidence="2">cyclic-guanylate-specific phosphodiesterase</fullName>
        <ecNumber evidence="2">3.1.4.52</ecNumber>
    </recommendedName>
</protein>
<dbReference type="Gene3D" id="3.30.70.270">
    <property type="match status" value="1"/>
</dbReference>
<dbReference type="SUPFAM" id="SSF141868">
    <property type="entry name" value="EAL domain-like"/>
    <property type="match status" value="1"/>
</dbReference>
<feature type="domain" description="EAL" evidence="6">
    <location>
        <begin position="350"/>
        <end position="602"/>
    </location>
</feature>
<dbReference type="EC" id="3.1.4.52" evidence="2"/>
<name>A0A2S6GTX6_9GAMM</name>
<dbReference type="NCBIfam" id="TIGR00254">
    <property type="entry name" value="GGDEF"/>
    <property type="match status" value="1"/>
</dbReference>
<evidence type="ECO:0000256" key="4">
    <source>
        <dbReference type="ARBA" id="ARBA00051114"/>
    </source>
</evidence>
<dbReference type="InterPro" id="IPR029787">
    <property type="entry name" value="Nucleotide_cyclase"/>
</dbReference>
<comment type="cofactor">
    <cofactor evidence="1">
        <name>Mg(2+)</name>
        <dbReference type="ChEBI" id="CHEBI:18420"/>
    </cofactor>
</comment>
<dbReference type="AlphaFoldDB" id="A0A2S6GTX6"/>
<dbReference type="GO" id="GO:0071111">
    <property type="term" value="F:cyclic-guanylate-specific phosphodiesterase activity"/>
    <property type="evidence" value="ECO:0007669"/>
    <property type="project" value="UniProtKB-EC"/>
</dbReference>
<dbReference type="CDD" id="cd00130">
    <property type="entry name" value="PAS"/>
    <property type="match status" value="1"/>
</dbReference>
<dbReference type="RefSeq" id="WP_181049910.1">
    <property type="nucleotide sequence ID" value="NZ_PTIY01000011.1"/>
</dbReference>
<dbReference type="PANTHER" id="PTHR44757:SF2">
    <property type="entry name" value="BIOFILM ARCHITECTURE MAINTENANCE PROTEIN MBAA"/>
    <property type="match status" value="1"/>
</dbReference>
<dbReference type="Proteomes" id="UP000238071">
    <property type="component" value="Unassembled WGS sequence"/>
</dbReference>